<dbReference type="AlphaFoldDB" id="A0A1E7NFT1"/>
<keyword evidence="1" id="KW-1133">Transmembrane helix</keyword>
<sequence>MISARERPIALRPPVIARLAVRPDQRGGPPMRISGRKISRTDRNELPLLLCLAVISTCWDFSWVVSALLSRAVGIWVVNLVPSLSSPVISPLSVISTVWTWPASTFPAKSL</sequence>
<accession>A0A1E7NFT1</accession>
<comment type="caution">
    <text evidence="2">The sequence shown here is derived from an EMBL/GenBank/DDBJ whole genome shotgun (WGS) entry which is preliminary data.</text>
</comment>
<feature type="transmembrane region" description="Helical" evidence="1">
    <location>
        <begin position="75"/>
        <end position="101"/>
    </location>
</feature>
<keyword evidence="1" id="KW-0812">Transmembrane</keyword>
<dbReference type="Proteomes" id="UP000037395">
    <property type="component" value="Unassembled WGS sequence"/>
</dbReference>
<name>A0A1E7NFT1_KITAU</name>
<dbReference type="EMBL" id="JPRF03000001">
    <property type="protein sequence ID" value="OEV39532.1"/>
    <property type="molecule type" value="Genomic_DNA"/>
</dbReference>
<feature type="transmembrane region" description="Helical" evidence="1">
    <location>
        <begin position="46"/>
        <end position="69"/>
    </location>
</feature>
<evidence type="ECO:0000313" key="3">
    <source>
        <dbReference type="Proteomes" id="UP000037395"/>
    </source>
</evidence>
<gene>
    <name evidence="2" type="ORF">HS99_0002275</name>
</gene>
<organism evidence="2 3">
    <name type="scientific">Kitasatospora aureofaciens</name>
    <name type="common">Streptomyces aureofaciens</name>
    <dbReference type="NCBI Taxonomy" id="1894"/>
    <lineage>
        <taxon>Bacteria</taxon>
        <taxon>Bacillati</taxon>
        <taxon>Actinomycetota</taxon>
        <taxon>Actinomycetes</taxon>
        <taxon>Kitasatosporales</taxon>
        <taxon>Streptomycetaceae</taxon>
        <taxon>Kitasatospora</taxon>
    </lineage>
</organism>
<keyword evidence="3" id="KW-1185">Reference proteome</keyword>
<evidence type="ECO:0000256" key="1">
    <source>
        <dbReference type="SAM" id="Phobius"/>
    </source>
</evidence>
<proteinExistence type="predicted"/>
<reference evidence="2" key="1">
    <citation type="submission" date="2016-08" db="EMBL/GenBank/DDBJ databases">
        <title>Sequencing, Assembly and Comparative Genomics of S. aureofaciens ATCC 10762.</title>
        <authorList>
            <person name="Gradnigo J.S."/>
            <person name="Johnson N."/>
            <person name="Somerville G.A."/>
        </authorList>
    </citation>
    <scope>NUCLEOTIDE SEQUENCE [LARGE SCALE GENOMIC DNA]</scope>
    <source>
        <strain evidence="2">ATCC 10762</strain>
    </source>
</reference>
<protein>
    <submittedName>
        <fullName evidence="2">Uncharacterized protein</fullName>
    </submittedName>
</protein>
<keyword evidence="1" id="KW-0472">Membrane</keyword>
<evidence type="ECO:0000313" key="2">
    <source>
        <dbReference type="EMBL" id="OEV39532.1"/>
    </source>
</evidence>